<keyword evidence="5" id="KW-0720">Serine protease</keyword>
<feature type="disulfide bond" evidence="4">
    <location>
        <begin position="905"/>
        <end position="920"/>
    </location>
</feature>
<keyword evidence="9" id="KW-1185">Reference proteome</keyword>
<dbReference type="PROSITE" id="PS50068">
    <property type="entry name" value="LDLRA_2"/>
    <property type="match status" value="2"/>
</dbReference>
<comment type="caution">
    <text evidence="8">The sequence shown here is derived from an EMBL/GenBank/DDBJ whole genome shotgun (WGS) entry which is preliminary data.</text>
</comment>
<evidence type="ECO:0000256" key="5">
    <source>
        <dbReference type="RuleBase" id="RU363034"/>
    </source>
</evidence>
<comment type="caution">
    <text evidence="4">Lacks conserved residue(s) required for the propagation of feature annotation.</text>
</comment>
<evidence type="ECO:0000256" key="2">
    <source>
        <dbReference type="ARBA" id="ARBA00023180"/>
    </source>
</evidence>
<protein>
    <recommendedName>
        <fullName evidence="7">Peptidase S1 domain-containing protein</fullName>
    </recommendedName>
</protein>
<comment type="similarity">
    <text evidence="3">Belongs to the peptidase S1 family. CLIP subfamily.</text>
</comment>
<feature type="disulfide bond" evidence="4">
    <location>
        <begin position="893"/>
        <end position="911"/>
    </location>
</feature>
<keyword evidence="2" id="KW-0325">Glycoprotein</keyword>
<dbReference type="Pfam" id="PF15494">
    <property type="entry name" value="SRCR_2"/>
    <property type="match status" value="1"/>
</dbReference>
<sequence>LLTFSCSAKVSRGDRFVSHLQEKSQKYKQQLENLYHKSSIGAAVVLVSVDRFGDDTLTVYFRISLDRKKISRSISNLEKTLRDILLNDSMSRRPIFRNVRFEPRSIQIRQILENESSHQKIISKPKDTFKSRTGVLLKPNNKHNSTVTTDLPVKKKTLTEEIDFKEEDLPVIQGSFHISKTEADITEKKSIINDTTTHRPKITHKTKQPLKTTTAKEASVTSALYKIASASRDEKRTTTSTAITSTTSTTSTTTTTATTTTTTRAPKRSSTKSTSLATTTTSKKTTIFTPETSTHSITNTKVSFTINPFLFTIPPHSLDKEPWVPIRRETEIPFKRPNNPVNIETSPTVSLIELLHQRQPVYTSFTNPGLSFHSINSETLGSTSMVGHPLPVNKIAEITEPSVITQNTIGDSYSETESASVDNIKESTVKSREGEDEIIEENTSEKPAEDHSALFVEVETLKHTPGSAGHVDDEKPFPSQSSWELLNGTASKPPTEVFNNSDRIAEKIYNNTLRAVITKDRHDPNDIRLKQTAVLKNLSSIFQNLASSLGIMPYLNMSFLNSTSFTTAATSTSTTTTTTTTEKPHPNMFIKTQHFRDENTEESSAVGQGHVEVVDADEESLMMETQASTKLPLVTLIPVKSNSGIRRPLRPRPKRPVNTTEVVENRSFPSDPFYKNLNVELSELSKSSVKFVQTEVVTSVSTEINKVKINKNQLNDFKILGVLNFESEPTLRETTTIAYLNNKNEREASIVEKEAELIRSPKMDPKENFTGGNIRLQDEISVFSVNSSVSSTKSERLQNGFNVLTEEKLKQLSEISKLNANSSKDDKETVISNKAVSASYTINQAGFKILTKTFNKIPNFAKDEEKKSVYGFNAINLNIVPNKTECNNFTVRCGDGQCLPDTTRCNQLVDCNDAADEKNCNCADYLRSQYLLRKICDGVVDCWDFSDENLCEWCKPEQYVCANSKFCIDKNRICDGIRDCPSGDDERQCVTVAPNMKAAEQFPYYSEGYLMVRKHGKWGKLCMQNFEEVITRIRPPWQISDLGQAVCKAMTYKTLTRIKTINEPKPVTSTNEDYDDRYYELSYTHQNVTKSNLLFKESSCESGEVVKLQCRTLECGTRPQAVNQLARRMYRIVGGGNAGLGSWPWQAALYKEGEFQCGATLLSDRWLLSAGHCFYHSLEEHWVARLGALRRGTALPSPYEQLRPIIQIVLHPGYVDAGFINDISLLKMETPVIFSDYVRPICLPPSGLSLKDGRVCTVIGWGQLFEVGRIFPDTLQEVQVPIISTTECRKRTLFLPLYKVTDDMFCAGYERGGRDACLGDSGGPLMCPEANGHWVLQGR</sequence>
<dbReference type="GO" id="GO:0004252">
    <property type="term" value="F:serine-type endopeptidase activity"/>
    <property type="evidence" value="ECO:0007669"/>
    <property type="project" value="InterPro"/>
</dbReference>
<dbReference type="SUPFAM" id="SSF57424">
    <property type="entry name" value="LDL receptor-like module"/>
    <property type="match status" value="2"/>
</dbReference>
<dbReference type="PROSITE" id="PS00134">
    <property type="entry name" value="TRYPSIN_HIS"/>
    <property type="match status" value="1"/>
</dbReference>
<dbReference type="PROSITE" id="PS00135">
    <property type="entry name" value="TRYPSIN_SER"/>
    <property type="match status" value="1"/>
</dbReference>
<dbReference type="OrthoDB" id="6411962at2759"/>
<feature type="disulfide bond" evidence="4">
    <location>
        <begin position="974"/>
        <end position="989"/>
    </location>
</feature>
<dbReference type="InterPro" id="IPR023415">
    <property type="entry name" value="LDLR_class-A_CS"/>
</dbReference>
<evidence type="ECO:0000256" key="3">
    <source>
        <dbReference type="ARBA" id="ARBA00024195"/>
    </source>
</evidence>
<keyword evidence="5" id="KW-0645">Protease</keyword>
<dbReference type="InterPro" id="IPR001190">
    <property type="entry name" value="SRCR"/>
</dbReference>
<reference evidence="8" key="1">
    <citation type="submission" date="2019-08" db="EMBL/GenBank/DDBJ databases">
        <title>The genome of the North American firefly Photinus pyralis.</title>
        <authorList>
            <consortium name="Photinus pyralis genome working group"/>
            <person name="Fallon T.R."/>
            <person name="Sander Lower S.E."/>
            <person name="Weng J.-K."/>
        </authorList>
    </citation>
    <scope>NUCLEOTIDE SEQUENCE</scope>
    <source>
        <strain evidence="8">TRF0915ILg1</strain>
        <tissue evidence="8">Whole body</tissue>
    </source>
</reference>
<dbReference type="Pfam" id="PF00057">
    <property type="entry name" value="Ldl_recept_a"/>
    <property type="match status" value="2"/>
</dbReference>
<dbReference type="CDD" id="cd00190">
    <property type="entry name" value="Tryp_SPc"/>
    <property type="match status" value="1"/>
</dbReference>
<dbReference type="PANTHER" id="PTHR24252">
    <property type="entry name" value="ACROSIN-RELATED"/>
    <property type="match status" value="1"/>
</dbReference>
<feature type="domain" description="Peptidase S1" evidence="7">
    <location>
        <begin position="1132"/>
        <end position="1339"/>
    </location>
</feature>
<dbReference type="Proteomes" id="UP000801492">
    <property type="component" value="Unassembled WGS sequence"/>
</dbReference>
<feature type="non-terminal residue" evidence="8">
    <location>
        <position position="1339"/>
    </location>
</feature>
<feature type="region of interest" description="Disordered" evidence="6">
    <location>
        <begin position="230"/>
        <end position="279"/>
    </location>
</feature>
<dbReference type="SMART" id="SM00192">
    <property type="entry name" value="LDLa"/>
    <property type="match status" value="2"/>
</dbReference>
<proteinExistence type="inferred from homology"/>
<evidence type="ECO:0000256" key="6">
    <source>
        <dbReference type="SAM" id="MobiDB-lite"/>
    </source>
</evidence>
<dbReference type="SMART" id="SM00020">
    <property type="entry name" value="Tryp_SPc"/>
    <property type="match status" value="1"/>
</dbReference>
<dbReference type="FunFam" id="2.40.10.10:FF:000002">
    <property type="entry name" value="Transmembrane protease serine"/>
    <property type="match status" value="1"/>
</dbReference>
<dbReference type="InterPro" id="IPR033116">
    <property type="entry name" value="TRYPSIN_SER"/>
</dbReference>
<dbReference type="InterPro" id="IPR018114">
    <property type="entry name" value="TRYPSIN_HIS"/>
</dbReference>
<dbReference type="InterPro" id="IPR002172">
    <property type="entry name" value="LDrepeatLR_classA_rpt"/>
</dbReference>
<dbReference type="Gene3D" id="2.40.10.10">
    <property type="entry name" value="Trypsin-like serine proteases"/>
    <property type="match status" value="2"/>
</dbReference>
<dbReference type="PANTHER" id="PTHR24252:SF27">
    <property type="entry name" value="TRANSMEMBRANE PROTEASE SERINE 3-LIKE"/>
    <property type="match status" value="1"/>
</dbReference>
<organism evidence="8 9">
    <name type="scientific">Ignelater luminosus</name>
    <name type="common">Cucubano</name>
    <name type="synonym">Pyrophorus luminosus</name>
    <dbReference type="NCBI Taxonomy" id="2038154"/>
    <lineage>
        <taxon>Eukaryota</taxon>
        <taxon>Metazoa</taxon>
        <taxon>Ecdysozoa</taxon>
        <taxon>Arthropoda</taxon>
        <taxon>Hexapoda</taxon>
        <taxon>Insecta</taxon>
        <taxon>Pterygota</taxon>
        <taxon>Neoptera</taxon>
        <taxon>Endopterygota</taxon>
        <taxon>Coleoptera</taxon>
        <taxon>Polyphaga</taxon>
        <taxon>Elateriformia</taxon>
        <taxon>Elateroidea</taxon>
        <taxon>Elateridae</taxon>
        <taxon>Agrypninae</taxon>
        <taxon>Pyrophorini</taxon>
        <taxon>Ignelater</taxon>
    </lineage>
</organism>
<dbReference type="GO" id="GO:0006508">
    <property type="term" value="P:proteolysis"/>
    <property type="evidence" value="ECO:0007669"/>
    <property type="project" value="UniProtKB-KW"/>
</dbReference>
<dbReference type="PROSITE" id="PS50240">
    <property type="entry name" value="TRYPSIN_DOM"/>
    <property type="match status" value="1"/>
</dbReference>
<name>A0A8K0C6N3_IGNLU</name>
<feature type="compositionally biased region" description="Low complexity" evidence="6">
    <location>
        <begin position="238"/>
        <end position="264"/>
    </location>
</feature>
<gene>
    <name evidence="8" type="ORF">ILUMI_27198</name>
</gene>
<evidence type="ECO:0000259" key="7">
    <source>
        <dbReference type="PROSITE" id="PS50240"/>
    </source>
</evidence>
<dbReference type="GO" id="GO:0016020">
    <property type="term" value="C:membrane"/>
    <property type="evidence" value="ECO:0007669"/>
    <property type="project" value="InterPro"/>
</dbReference>
<dbReference type="InterPro" id="IPR001314">
    <property type="entry name" value="Peptidase_S1A"/>
</dbReference>
<evidence type="ECO:0000256" key="4">
    <source>
        <dbReference type="PROSITE-ProRule" id="PRU00124"/>
    </source>
</evidence>
<evidence type="ECO:0000313" key="8">
    <source>
        <dbReference type="EMBL" id="KAF2878988.1"/>
    </source>
</evidence>
<keyword evidence="1 4" id="KW-1015">Disulfide bond</keyword>
<dbReference type="Pfam" id="PF00089">
    <property type="entry name" value="Trypsin"/>
    <property type="match status" value="1"/>
</dbReference>
<dbReference type="FunFam" id="2.40.10.10:FF:000068">
    <property type="entry name" value="transmembrane protease serine 2"/>
    <property type="match status" value="1"/>
</dbReference>
<dbReference type="InterPro" id="IPR043504">
    <property type="entry name" value="Peptidase_S1_PA_chymotrypsin"/>
</dbReference>
<feature type="region of interest" description="Disordered" evidence="6">
    <location>
        <begin position="428"/>
        <end position="449"/>
    </location>
</feature>
<dbReference type="EMBL" id="VTPC01091249">
    <property type="protein sequence ID" value="KAF2878988.1"/>
    <property type="molecule type" value="Genomic_DNA"/>
</dbReference>
<dbReference type="Gene3D" id="4.10.400.10">
    <property type="entry name" value="Low-density Lipoprotein Receptor"/>
    <property type="match status" value="2"/>
</dbReference>
<dbReference type="SUPFAM" id="SSF50494">
    <property type="entry name" value="Trypsin-like serine proteases"/>
    <property type="match status" value="1"/>
</dbReference>
<dbReference type="PROSITE" id="PS01209">
    <property type="entry name" value="LDLRA_1"/>
    <property type="match status" value="1"/>
</dbReference>
<keyword evidence="5" id="KW-0378">Hydrolase</keyword>
<feature type="disulfide bond" evidence="4">
    <location>
        <begin position="886"/>
        <end position="898"/>
    </location>
</feature>
<evidence type="ECO:0000256" key="1">
    <source>
        <dbReference type="ARBA" id="ARBA00023157"/>
    </source>
</evidence>
<dbReference type="InterPro" id="IPR009003">
    <property type="entry name" value="Peptidase_S1_PA"/>
</dbReference>
<dbReference type="InterPro" id="IPR001254">
    <property type="entry name" value="Trypsin_dom"/>
</dbReference>
<evidence type="ECO:0000313" key="9">
    <source>
        <dbReference type="Proteomes" id="UP000801492"/>
    </source>
</evidence>
<dbReference type="CDD" id="cd00112">
    <property type="entry name" value="LDLa"/>
    <property type="match status" value="2"/>
</dbReference>
<accession>A0A8K0C6N3</accession>
<dbReference type="InterPro" id="IPR036055">
    <property type="entry name" value="LDL_receptor-like_sf"/>
</dbReference>
<dbReference type="PRINTS" id="PR00722">
    <property type="entry name" value="CHYMOTRYPSIN"/>
</dbReference>